<name>A0A8J6GEY4_MICOH</name>
<accession>A0A8J6GEY4</accession>
<evidence type="ECO:0000313" key="2">
    <source>
        <dbReference type="Proteomes" id="UP000710432"/>
    </source>
</evidence>
<dbReference type="EMBL" id="JAATJU010022641">
    <property type="protein sequence ID" value="KAH0510015.1"/>
    <property type="molecule type" value="Genomic_DNA"/>
</dbReference>
<evidence type="ECO:0000313" key="1">
    <source>
        <dbReference type="EMBL" id="KAH0510015.1"/>
    </source>
</evidence>
<protein>
    <submittedName>
        <fullName evidence="1">Uncharacterized protein</fullName>
    </submittedName>
</protein>
<dbReference type="AlphaFoldDB" id="A0A8J6GEY4"/>
<dbReference type="Proteomes" id="UP000710432">
    <property type="component" value="Unassembled WGS sequence"/>
</dbReference>
<organism evidence="1 2">
    <name type="scientific">Microtus ochrogaster</name>
    <name type="common">Prairie vole</name>
    <dbReference type="NCBI Taxonomy" id="79684"/>
    <lineage>
        <taxon>Eukaryota</taxon>
        <taxon>Metazoa</taxon>
        <taxon>Chordata</taxon>
        <taxon>Craniata</taxon>
        <taxon>Vertebrata</taxon>
        <taxon>Euteleostomi</taxon>
        <taxon>Mammalia</taxon>
        <taxon>Eutheria</taxon>
        <taxon>Euarchontoglires</taxon>
        <taxon>Glires</taxon>
        <taxon>Rodentia</taxon>
        <taxon>Myomorpha</taxon>
        <taxon>Muroidea</taxon>
        <taxon>Cricetidae</taxon>
        <taxon>Arvicolinae</taxon>
        <taxon>Microtus</taxon>
    </lineage>
</organism>
<comment type="caution">
    <text evidence="1">The sequence shown here is derived from an EMBL/GenBank/DDBJ whole genome shotgun (WGS) entry which is preliminary data.</text>
</comment>
<sequence length="75" mass="8420">MPLLRLLALPPLKSSICNPALPILVPASVPHYTADLRPWGALRARRLLMLSGVRPPARRELLRAETLRPEQRPLL</sequence>
<proteinExistence type="predicted"/>
<gene>
    <name evidence="1" type="ORF">LTLLF_157275</name>
</gene>
<reference evidence="1" key="1">
    <citation type="submission" date="2020-03" db="EMBL/GenBank/DDBJ databases">
        <title>Studies in the Genomics of Life Span.</title>
        <authorList>
            <person name="Glass D."/>
        </authorList>
    </citation>
    <scope>NUCLEOTIDE SEQUENCE</scope>
    <source>
        <strain evidence="1">LTLLF</strain>
        <tissue evidence="1">Muscle</tissue>
    </source>
</reference>